<dbReference type="AlphaFoldDB" id="A0A164A602"/>
<reference evidence="2 3" key="1">
    <citation type="submission" date="2016-01" db="EMBL/GenBank/DDBJ databases">
        <title>Whole genome sequencing of Myroides marinus L41.</title>
        <authorList>
            <person name="Hong K.W."/>
        </authorList>
    </citation>
    <scope>NUCLEOTIDE SEQUENCE [LARGE SCALE GENOMIC DNA]</scope>
    <source>
        <strain evidence="2 3">L41</strain>
    </source>
</reference>
<keyword evidence="1" id="KW-0812">Transmembrane</keyword>
<keyword evidence="1" id="KW-0472">Membrane</keyword>
<sequence length="176" mass="20426">MKEEKLYYYGASMGRSTLIVGSISVIMGLLLSYFILRDVSLSIELLIEFWQMSLLLLLFIGMGIKLIYSGSILFKKYKNKVVLLRLTPESIINYERNIILKWIDIEDIVYIGFRNKHGIGVKMINEEMLFNQLPIYKRVFYRIFGLGLLDALSGEVVEGDGKLVQQEIKDYHEQTK</sequence>
<evidence type="ECO:0000313" key="2">
    <source>
        <dbReference type="EMBL" id="KZE83020.1"/>
    </source>
</evidence>
<feature type="transmembrane region" description="Helical" evidence="1">
    <location>
        <begin position="48"/>
        <end position="68"/>
    </location>
</feature>
<dbReference type="EMBL" id="LQNU01000041">
    <property type="protein sequence ID" value="KZE83020.1"/>
    <property type="molecule type" value="Genomic_DNA"/>
</dbReference>
<accession>A0A164A602</accession>
<comment type="caution">
    <text evidence="2">The sequence shown here is derived from an EMBL/GenBank/DDBJ whole genome shotgun (WGS) entry which is preliminary data.</text>
</comment>
<proteinExistence type="predicted"/>
<dbReference type="Proteomes" id="UP000076630">
    <property type="component" value="Unassembled WGS sequence"/>
</dbReference>
<keyword evidence="1" id="KW-1133">Transmembrane helix</keyword>
<gene>
    <name evidence="2" type="ORF">AV926_05605</name>
</gene>
<feature type="transmembrane region" description="Helical" evidence="1">
    <location>
        <begin position="12"/>
        <end position="36"/>
    </location>
</feature>
<dbReference type="OrthoDB" id="1453757at2"/>
<evidence type="ECO:0000313" key="3">
    <source>
        <dbReference type="Proteomes" id="UP000076630"/>
    </source>
</evidence>
<name>A0A164A602_9FLAO</name>
<keyword evidence="3" id="KW-1185">Reference proteome</keyword>
<organism evidence="2 3">
    <name type="scientific">Myroides marinus</name>
    <dbReference type="NCBI Taxonomy" id="703342"/>
    <lineage>
        <taxon>Bacteria</taxon>
        <taxon>Pseudomonadati</taxon>
        <taxon>Bacteroidota</taxon>
        <taxon>Flavobacteriia</taxon>
        <taxon>Flavobacteriales</taxon>
        <taxon>Flavobacteriaceae</taxon>
        <taxon>Myroides</taxon>
    </lineage>
</organism>
<evidence type="ECO:0000256" key="1">
    <source>
        <dbReference type="SAM" id="Phobius"/>
    </source>
</evidence>
<protein>
    <submittedName>
        <fullName evidence="2">Uncharacterized protein</fullName>
    </submittedName>
</protein>
<dbReference type="RefSeq" id="WP_038985036.1">
    <property type="nucleotide sequence ID" value="NZ_JWJO01000009.1"/>
</dbReference>